<evidence type="ECO:0000313" key="2">
    <source>
        <dbReference type="EMBL" id="TWI57993.1"/>
    </source>
</evidence>
<comment type="caution">
    <text evidence="2">The sequence shown here is derived from an EMBL/GenBank/DDBJ whole genome shotgun (WGS) entry which is preliminary data.</text>
</comment>
<accession>A0A562QMU2</accession>
<evidence type="ECO:0000313" key="3">
    <source>
        <dbReference type="Proteomes" id="UP000315711"/>
    </source>
</evidence>
<keyword evidence="3" id="KW-1185">Reference proteome</keyword>
<dbReference type="EMBL" id="VLKZ01000003">
    <property type="protein sequence ID" value="TWI57993.1"/>
    <property type="molecule type" value="Genomic_DNA"/>
</dbReference>
<dbReference type="AlphaFoldDB" id="A0A562QMU2"/>
<protein>
    <submittedName>
        <fullName evidence="2">Uncharacterized protein</fullName>
    </submittedName>
</protein>
<sequence length="161" mass="17289">MLNVHEMTKISLLASLIAVTGMIKIPSFIPGAEFQLSAPIAIAIVAVFGFWRYILAGMISSSILFFMGLHTILNVEISMIYRIVAGGFVALFGPSAPVLIAAGPLGTMAARYGLATTLQVEVWPLLLAALPGMIFTMIAVIPLTKMLKQVSRLEGRHYARG</sequence>
<feature type="transmembrane region" description="Helical" evidence="1">
    <location>
        <begin position="41"/>
        <end position="67"/>
    </location>
</feature>
<feature type="transmembrane region" description="Helical" evidence="1">
    <location>
        <begin position="122"/>
        <end position="143"/>
    </location>
</feature>
<keyword evidence="1" id="KW-1133">Transmembrane helix</keyword>
<evidence type="ECO:0000256" key="1">
    <source>
        <dbReference type="SAM" id="Phobius"/>
    </source>
</evidence>
<feature type="transmembrane region" description="Helical" evidence="1">
    <location>
        <begin position="79"/>
        <end position="102"/>
    </location>
</feature>
<feature type="transmembrane region" description="Helical" evidence="1">
    <location>
        <begin position="12"/>
        <end position="29"/>
    </location>
</feature>
<keyword evidence="1" id="KW-0812">Transmembrane</keyword>
<dbReference type="OrthoDB" id="1750926at2"/>
<gene>
    <name evidence="2" type="ORF">IQ10_01324</name>
</gene>
<reference evidence="2 3" key="1">
    <citation type="journal article" date="2015" name="Stand. Genomic Sci.">
        <title>Genomic Encyclopedia of Bacterial and Archaeal Type Strains, Phase III: the genomes of soil and plant-associated and newly described type strains.</title>
        <authorList>
            <person name="Whitman W.B."/>
            <person name="Woyke T."/>
            <person name="Klenk H.P."/>
            <person name="Zhou Y."/>
            <person name="Lilburn T.G."/>
            <person name="Beck B.J."/>
            <person name="De Vos P."/>
            <person name="Vandamme P."/>
            <person name="Eisen J.A."/>
            <person name="Garrity G."/>
            <person name="Hugenholtz P."/>
            <person name="Kyrpides N.C."/>
        </authorList>
    </citation>
    <scope>NUCLEOTIDE SEQUENCE [LARGE SCALE GENOMIC DNA]</scope>
    <source>
        <strain evidence="2 3">CGMCC 1.10116</strain>
    </source>
</reference>
<dbReference type="Proteomes" id="UP000315711">
    <property type="component" value="Unassembled WGS sequence"/>
</dbReference>
<name>A0A562QMU2_9BACI</name>
<dbReference type="RefSeq" id="WP_144449666.1">
    <property type="nucleotide sequence ID" value="NZ_VLKZ01000003.1"/>
</dbReference>
<keyword evidence="1" id="KW-0472">Membrane</keyword>
<organism evidence="2 3">
    <name type="scientific">Halalkalibacter nanhaiisediminis</name>
    <dbReference type="NCBI Taxonomy" id="688079"/>
    <lineage>
        <taxon>Bacteria</taxon>
        <taxon>Bacillati</taxon>
        <taxon>Bacillota</taxon>
        <taxon>Bacilli</taxon>
        <taxon>Bacillales</taxon>
        <taxon>Bacillaceae</taxon>
        <taxon>Halalkalibacter</taxon>
    </lineage>
</organism>
<proteinExistence type="predicted"/>